<protein>
    <submittedName>
        <fullName evidence="2">Z1 domain-containing protein</fullName>
    </submittedName>
</protein>
<dbReference type="EMBL" id="JAROCF010000001">
    <property type="protein sequence ID" value="MDN4614577.1"/>
    <property type="molecule type" value="Genomic_DNA"/>
</dbReference>
<dbReference type="InterPro" id="IPR018310">
    <property type="entry name" value="Put_endonuclease_Z1-dom"/>
</dbReference>
<dbReference type="Proteomes" id="UP001174208">
    <property type="component" value="Unassembled WGS sequence"/>
</dbReference>
<evidence type="ECO:0000313" key="3">
    <source>
        <dbReference type="Proteomes" id="UP001174208"/>
    </source>
</evidence>
<feature type="domain" description="Putative endonuclease Z1" evidence="1">
    <location>
        <begin position="357"/>
        <end position="581"/>
    </location>
</feature>
<organism evidence="2 3">
    <name type="scientific">Leifsonia williamsii</name>
    <dbReference type="NCBI Taxonomy" id="3035919"/>
    <lineage>
        <taxon>Bacteria</taxon>
        <taxon>Bacillati</taxon>
        <taxon>Actinomycetota</taxon>
        <taxon>Actinomycetes</taxon>
        <taxon>Micrococcales</taxon>
        <taxon>Microbacteriaceae</taxon>
        <taxon>Leifsonia</taxon>
    </lineage>
</organism>
<gene>
    <name evidence="2" type="ORF">P5G50_08940</name>
</gene>
<dbReference type="Gene3D" id="3.40.50.300">
    <property type="entry name" value="P-loop containing nucleotide triphosphate hydrolases"/>
    <property type="match status" value="1"/>
</dbReference>
<dbReference type="SUPFAM" id="SSF52540">
    <property type="entry name" value="P-loop containing nucleoside triphosphate hydrolases"/>
    <property type="match status" value="1"/>
</dbReference>
<evidence type="ECO:0000313" key="2">
    <source>
        <dbReference type="EMBL" id="MDN4614577.1"/>
    </source>
</evidence>
<dbReference type="RefSeq" id="WP_301210833.1">
    <property type="nucleotide sequence ID" value="NZ_JAROCF010000001.1"/>
</dbReference>
<reference evidence="2" key="1">
    <citation type="submission" date="2023-06" db="EMBL/GenBank/DDBJ databases">
        <title>MT1 and MT2 Draft Genomes of Novel Species.</title>
        <authorList>
            <person name="Venkateswaran K."/>
        </authorList>
    </citation>
    <scope>NUCLEOTIDE SEQUENCE</scope>
    <source>
        <strain evidence="2">F6_8S_P_1B</strain>
    </source>
</reference>
<dbReference type="Pfam" id="PF10593">
    <property type="entry name" value="Z1"/>
    <property type="match status" value="1"/>
</dbReference>
<proteinExistence type="predicted"/>
<keyword evidence="3" id="KW-1185">Reference proteome</keyword>
<evidence type="ECO:0000259" key="1">
    <source>
        <dbReference type="Pfam" id="PF10593"/>
    </source>
</evidence>
<comment type="caution">
    <text evidence="2">The sequence shown here is derived from an EMBL/GenBank/DDBJ whole genome shotgun (WGS) entry which is preliminary data.</text>
</comment>
<dbReference type="InterPro" id="IPR027417">
    <property type="entry name" value="P-loop_NTPase"/>
</dbReference>
<sequence length="851" mass="94791">MDHVIYPMFADWARRHGVENAVDRLSAGFPSETLRELADFYNSQVALIENGGPAILKAGGDAWYPGPSPEALYWNPLRDAFRTSGLGDDVIASVDRSSSKVVAHTPQPTAKSFDGKGLVVGYVQSGKTTNFISVIAKMADEDYRFVIVLAGVHNGLRKQTQARLSSQLHAPNATRWHLLTDENGDFQTPASPPVSVFSDHRTALAVVKKNAAVLARLIKWLDTESARSKLADMRVLIIDDEADQASVATRSINPKIRKLLELTPKHTYIGYTATPFANVFIDPASDDLYPKSFILNLPRPDGYFGPERIFGNDLPPEHPDSNDGYDMIRAVPGLDIPKLRPRNKAATASFRPEITDELRRAVLWFLLATAARHARGQHNAHSTMLIHTAIPVTVHRAFHGPISDLLASVRAELDEVDSSVQAELRSLWDEESSRVPASDWGRSQNSYEEIATHLASILDSTRVILDNSMSDERLLYQEDEPLVAIAIGGNTLSRGLTLEGLVVSFFVRSANTYDTLMQMGRWFGYRTGYEDLPRIWMTEELEENFRHLVTVEREMRDDIEHYQRQDLTPLEAAVRIRTHPSLRITAKMGAATPHYVSFAGRRLYTRYFKPKDAAWLEKNLKAADELVSTASTSSHFTNGRATLFEDVSWTAIRRFLSQYEVHEDSPDLDRKLMLKYIQQRVQDSPASLEAWTVAVVEGPEGNAPIDLGSRSWRSVIRARLKGPDSKADIKNVMNRGDRGLDLERSTGELDAMSEQELVALRETVDRVRDKGLLVLYPIDALSAPQTERSRASRQALDAVGAVVGFGIVFPGEPEERKQLKAGKVAVDLSDVTIEDPSTYEDDLEGAAEGVR</sequence>
<accession>A0ABT8KBN9</accession>
<name>A0ABT8KBN9_9MICO</name>